<keyword evidence="2" id="KW-1185">Reference proteome</keyword>
<organism evidence="1 2">
    <name type="scientific">Niallia endozanthoxylica</name>
    <dbReference type="NCBI Taxonomy" id="2036016"/>
    <lineage>
        <taxon>Bacteria</taxon>
        <taxon>Bacillati</taxon>
        <taxon>Bacillota</taxon>
        <taxon>Bacilli</taxon>
        <taxon>Bacillales</taxon>
        <taxon>Bacillaceae</taxon>
        <taxon>Niallia</taxon>
    </lineage>
</organism>
<dbReference type="EMBL" id="VYKL01000015">
    <property type="protein sequence ID" value="KAA9025989.1"/>
    <property type="molecule type" value="Genomic_DNA"/>
</dbReference>
<proteinExistence type="predicted"/>
<dbReference type="AlphaFoldDB" id="A0A5J5HTY1"/>
<name>A0A5J5HTY1_9BACI</name>
<reference evidence="1 2" key="1">
    <citation type="submission" date="2019-09" db="EMBL/GenBank/DDBJ databases">
        <title>Whole genome sequences of isolates from the Mars Exploration Rovers.</title>
        <authorList>
            <person name="Seuylemezian A."/>
            <person name="Vaishampayan P."/>
        </authorList>
    </citation>
    <scope>NUCLEOTIDE SEQUENCE [LARGE SCALE GENOMIC DNA]</scope>
    <source>
        <strain evidence="1 2">MER_TA_151</strain>
    </source>
</reference>
<dbReference type="Proteomes" id="UP000326671">
    <property type="component" value="Unassembled WGS sequence"/>
</dbReference>
<evidence type="ECO:0000313" key="1">
    <source>
        <dbReference type="EMBL" id="KAA9025989.1"/>
    </source>
</evidence>
<protein>
    <recommendedName>
        <fullName evidence="3">Copper amine oxidase-like N-terminal domain-containing protein</fullName>
    </recommendedName>
</protein>
<accession>A0A5J5HTY1</accession>
<evidence type="ECO:0000313" key="2">
    <source>
        <dbReference type="Proteomes" id="UP000326671"/>
    </source>
</evidence>
<dbReference type="RefSeq" id="WP_150439639.1">
    <property type="nucleotide sequence ID" value="NZ_VYKL01000015.1"/>
</dbReference>
<evidence type="ECO:0008006" key="3">
    <source>
        <dbReference type="Google" id="ProtNLM"/>
    </source>
</evidence>
<comment type="caution">
    <text evidence="1">The sequence shown here is derived from an EMBL/GenBank/DDBJ whole genome shotgun (WGS) entry which is preliminary data.</text>
</comment>
<dbReference type="OrthoDB" id="2431422at2"/>
<gene>
    <name evidence="1" type="ORF">F4V44_08900</name>
</gene>
<sequence>MSKKSILLLVFLLAVTSGLLIWQWEIYSENTKENLKHQMEQAVQHITIEATGKELKVTQTVTGLGKDKEYQILKPDHLFRWQCIDGYEENCKSFSQESHIFLADKGELRFTFVIPIQQQSAFLLTDWTTTIKNVDIKETTIDIVEKEKRDSTWVAGLPQTGYERLSLIDFYAFKGKGGTPSIYWDPNPFEKKTLSKSLAIYGNPLFVQSNSYQIPELMGGEEFIAIIYTDSVNPYTGQGIKIVSPSSQVEVIERELMNDYYFKKFLKLSKHEQWVIDLLTALTLETPPAHPKSEFMLAELSLYMTEKERKLFLQAVQKEEKLINFQMLNQMLGNSKGLETTFFSANQMEESEWTPLFFIDQRQLIVNDRITSIHIVHRKNQMLLPFVETMEAMGFQVKSDDDIFYVSNTKEQYTFFLNQPIFTHNGTDFGLLENPLYEEIAGVYITNKTLQTIFRVSIIEEQLSIVLKNDSQGK</sequence>